<gene>
    <name evidence="3" type="ORF">F5891DRAFT_988982</name>
</gene>
<evidence type="ECO:0000313" key="3">
    <source>
        <dbReference type="EMBL" id="KAG1886401.1"/>
    </source>
</evidence>
<dbReference type="EMBL" id="JABBWK010000265">
    <property type="protein sequence ID" value="KAG1886401.1"/>
    <property type="molecule type" value="Genomic_DNA"/>
</dbReference>
<dbReference type="Pfam" id="PF20149">
    <property type="entry name" value="DUF6532"/>
    <property type="match status" value="1"/>
</dbReference>
<dbReference type="InterPro" id="IPR045341">
    <property type="entry name" value="DUF6532"/>
</dbReference>
<evidence type="ECO:0000256" key="1">
    <source>
        <dbReference type="SAM" id="MobiDB-lite"/>
    </source>
</evidence>
<feature type="compositionally biased region" description="Basic and acidic residues" evidence="1">
    <location>
        <begin position="194"/>
        <end position="209"/>
    </location>
</feature>
<feature type="compositionally biased region" description="Acidic residues" evidence="1">
    <location>
        <begin position="116"/>
        <end position="133"/>
    </location>
</feature>
<sequence>MRAAKLQSAKETAMTATQEEHSRPARQAKSTAYDNKVWMTEKSTHKRPSTNVVESDHIKQPRVQVETLVKTAAPVKGKPQNGSRTRTMEQLFDSDSDVREPSLADSDEFKSPKDGSEDDSMSEDDLRDSEDDLQALKGDSKKLKEVLDFEFSGSTRLRSHSTSSHKSFTTSSTIQSSDIEDKSSDLLESPRPTADMKTHRYRERVPKESRRLKKTSKFTQKASNTKQQQKREQEKPAWRTENASDIPPEDVSAIPHAKLARMREEDWPPNSQIVYSNSGKVNLTEQQSHVQDMLRASITRLHEYLIFENSYPDLEQQRKLTGDILLAATDERPEFDAVKSRLTKDAKYPEGRISYLRLNVRKAAEAHVASHYGLTKGMDEKVAELLKNNVFIYPLNSKGEPTRSKPFQAPAILNTLADGFFSDDTGAGVKFHDSLTSILEDHPDEVELPVAMVALAGAAVCSVIMRYSSEKYNRDFNSDLYGGIYKTLVSTLNSIFKNSERKFHVLMHSLYMTVYGSKHSKVDPDTDATLMFLDIDAMAED</sequence>
<evidence type="ECO:0000313" key="4">
    <source>
        <dbReference type="Proteomes" id="UP001195769"/>
    </source>
</evidence>
<feature type="compositionally biased region" description="Polar residues" evidence="1">
    <location>
        <begin position="217"/>
        <end position="227"/>
    </location>
</feature>
<feature type="region of interest" description="Disordered" evidence="1">
    <location>
        <begin position="1"/>
        <end position="139"/>
    </location>
</feature>
<organism evidence="3 4">
    <name type="scientific">Suillus fuscotomentosus</name>
    <dbReference type="NCBI Taxonomy" id="1912939"/>
    <lineage>
        <taxon>Eukaryota</taxon>
        <taxon>Fungi</taxon>
        <taxon>Dikarya</taxon>
        <taxon>Basidiomycota</taxon>
        <taxon>Agaricomycotina</taxon>
        <taxon>Agaricomycetes</taxon>
        <taxon>Agaricomycetidae</taxon>
        <taxon>Boletales</taxon>
        <taxon>Suillineae</taxon>
        <taxon>Suillaceae</taxon>
        <taxon>Suillus</taxon>
    </lineage>
</organism>
<feature type="compositionally biased region" description="Basic and acidic residues" evidence="1">
    <location>
        <begin position="96"/>
        <end position="115"/>
    </location>
</feature>
<feature type="domain" description="DUF6532" evidence="2">
    <location>
        <begin position="297"/>
        <end position="494"/>
    </location>
</feature>
<name>A0AAD4DNQ5_9AGAM</name>
<protein>
    <recommendedName>
        <fullName evidence="2">DUF6532 domain-containing protein</fullName>
    </recommendedName>
</protein>
<feature type="compositionally biased region" description="Low complexity" evidence="1">
    <location>
        <begin position="152"/>
        <end position="173"/>
    </location>
</feature>
<dbReference type="RefSeq" id="XP_041216613.1">
    <property type="nucleotide sequence ID" value="XM_041378044.1"/>
</dbReference>
<dbReference type="Proteomes" id="UP001195769">
    <property type="component" value="Unassembled WGS sequence"/>
</dbReference>
<accession>A0AAD4DNQ5</accession>
<reference evidence="3" key="1">
    <citation type="journal article" date="2020" name="New Phytol.">
        <title>Comparative genomics reveals dynamic genome evolution in host specialist ectomycorrhizal fungi.</title>
        <authorList>
            <person name="Lofgren L.A."/>
            <person name="Nguyen N.H."/>
            <person name="Vilgalys R."/>
            <person name="Ruytinx J."/>
            <person name="Liao H.L."/>
            <person name="Branco S."/>
            <person name="Kuo A."/>
            <person name="LaButti K."/>
            <person name="Lipzen A."/>
            <person name="Andreopoulos W."/>
            <person name="Pangilinan J."/>
            <person name="Riley R."/>
            <person name="Hundley H."/>
            <person name="Na H."/>
            <person name="Barry K."/>
            <person name="Grigoriev I.V."/>
            <person name="Stajich J.E."/>
            <person name="Kennedy P.G."/>
        </authorList>
    </citation>
    <scope>NUCLEOTIDE SEQUENCE</scope>
    <source>
        <strain evidence="3">FC203</strain>
    </source>
</reference>
<feature type="compositionally biased region" description="Basic and acidic residues" evidence="1">
    <location>
        <begin position="229"/>
        <end position="238"/>
    </location>
</feature>
<proteinExistence type="predicted"/>
<keyword evidence="4" id="KW-1185">Reference proteome</keyword>
<feature type="region of interest" description="Disordered" evidence="1">
    <location>
        <begin position="151"/>
        <end position="250"/>
    </location>
</feature>
<comment type="caution">
    <text evidence="3">The sequence shown here is derived from an EMBL/GenBank/DDBJ whole genome shotgun (WGS) entry which is preliminary data.</text>
</comment>
<dbReference type="AlphaFoldDB" id="A0AAD4DNQ5"/>
<dbReference type="GeneID" id="64672342"/>
<evidence type="ECO:0000259" key="2">
    <source>
        <dbReference type="Pfam" id="PF20149"/>
    </source>
</evidence>